<dbReference type="GO" id="GO:0005975">
    <property type="term" value="P:carbohydrate metabolic process"/>
    <property type="evidence" value="ECO:0007669"/>
    <property type="project" value="InterPro"/>
</dbReference>
<evidence type="ECO:0000256" key="6">
    <source>
        <dbReference type="ARBA" id="ARBA00023295"/>
    </source>
</evidence>
<dbReference type="Pfam" id="PF00295">
    <property type="entry name" value="Glyco_hydro_28"/>
    <property type="match status" value="1"/>
</dbReference>
<evidence type="ECO:0000256" key="7">
    <source>
        <dbReference type="ARBA" id="ARBA00023316"/>
    </source>
</evidence>
<feature type="active site" evidence="8">
    <location>
        <position position="250"/>
    </location>
</feature>
<accession>A0A5N6M4L8</accession>
<organism evidence="11 12">
    <name type="scientific">Mikania micrantha</name>
    <name type="common">bitter vine</name>
    <dbReference type="NCBI Taxonomy" id="192012"/>
    <lineage>
        <taxon>Eukaryota</taxon>
        <taxon>Viridiplantae</taxon>
        <taxon>Streptophyta</taxon>
        <taxon>Embryophyta</taxon>
        <taxon>Tracheophyta</taxon>
        <taxon>Spermatophyta</taxon>
        <taxon>Magnoliopsida</taxon>
        <taxon>eudicotyledons</taxon>
        <taxon>Gunneridae</taxon>
        <taxon>Pentapetalae</taxon>
        <taxon>asterids</taxon>
        <taxon>campanulids</taxon>
        <taxon>Asterales</taxon>
        <taxon>Asteraceae</taxon>
        <taxon>Asteroideae</taxon>
        <taxon>Heliantheae alliance</taxon>
        <taxon>Eupatorieae</taxon>
        <taxon>Mikania</taxon>
    </lineage>
</organism>
<keyword evidence="12" id="KW-1185">Reference proteome</keyword>
<dbReference type="PROSITE" id="PS00502">
    <property type="entry name" value="POLYGALACTURONASE"/>
    <property type="match status" value="1"/>
</dbReference>
<dbReference type="SMART" id="SM00710">
    <property type="entry name" value="PbH1"/>
    <property type="match status" value="5"/>
</dbReference>
<evidence type="ECO:0000313" key="11">
    <source>
        <dbReference type="EMBL" id="KAD3067873.1"/>
    </source>
</evidence>
<dbReference type="GO" id="GO:0004650">
    <property type="term" value="F:polygalacturonase activity"/>
    <property type="evidence" value="ECO:0007669"/>
    <property type="project" value="InterPro"/>
</dbReference>
<dbReference type="OrthoDB" id="187139at2759"/>
<keyword evidence="3" id="KW-0134">Cell wall</keyword>
<dbReference type="SUPFAM" id="SSF51126">
    <property type="entry name" value="Pectin lyase-like"/>
    <property type="match status" value="1"/>
</dbReference>
<sequence length="405" mass="43910">MKEMVSIFLVILGLVTSLTAWPGVDEFDVFNYGASGVGQTDDSQAFVHAWRDACNAETHSARVIVPKGGTFLLNPLMFHGPCKPKIIYFIISGTIMASGWPKTWKGHDSSQWIAFKNVTGLNVYGSGLIDGQGMRWWDQSCRYHPDQEGCTKLAPTVLKFLSCNECTLNRIDIVNSPQTHVLIMDSKGFNVDNVMIQSPQDSPNTDGIHIHSSHLVKITNSKIGTGDDCISIGDHSSNIHISNIECGPGHGISIGSLGKDGEMVLVENIDIRDSSFRGTTNGARIKTWQVGRGNIRHVIFENLVFDTVDNPIIIDQNYCDIRGKCAEKASKSGVKISDVAYKNLYGTSSSNIAITLNCSRSVPCSGISMKNINLSSIKPGKSLSASCINVQGTEVGVNPGSCIRN</sequence>
<reference evidence="11 12" key="1">
    <citation type="submission" date="2019-05" db="EMBL/GenBank/DDBJ databases">
        <title>Mikania micrantha, genome provides insights into the molecular mechanism of rapid growth.</title>
        <authorList>
            <person name="Liu B."/>
        </authorList>
    </citation>
    <scope>NUCLEOTIDE SEQUENCE [LARGE SCALE GENOMIC DNA]</scope>
    <source>
        <strain evidence="11">NLD-2019</strain>
        <tissue evidence="11">Leaf</tissue>
    </source>
</reference>
<gene>
    <name evidence="11" type="ORF">E3N88_35753</name>
</gene>
<evidence type="ECO:0008006" key="13">
    <source>
        <dbReference type="Google" id="ProtNLM"/>
    </source>
</evidence>
<dbReference type="EMBL" id="SZYD01000017">
    <property type="protein sequence ID" value="KAD3067873.1"/>
    <property type="molecule type" value="Genomic_DNA"/>
</dbReference>
<dbReference type="InterPro" id="IPR006626">
    <property type="entry name" value="PbH1"/>
</dbReference>
<evidence type="ECO:0000256" key="5">
    <source>
        <dbReference type="ARBA" id="ARBA00022801"/>
    </source>
</evidence>
<evidence type="ECO:0000256" key="2">
    <source>
        <dbReference type="ARBA" id="ARBA00008834"/>
    </source>
</evidence>
<dbReference type="Gene3D" id="2.160.20.10">
    <property type="entry name" value="Single-stranded right-handed beta-helix, Pectin lyase-like"/>
    <property type="match status" value="1"/>
</dbReference>
<comment type="subcellular location">
    <subcellularLocation>
        <location evidence="1">Secreted</location>
        <location evidence="1">Cell wall</location>
    </subcellularLocation>
</comment>
<name>A0A5N6M4L8_9ASTR</name>
<keyword evidence="10" id="KW-0732">Signal</keyword>
<dbReference type="InterPro" id="IPR012334">
    <property type="entry name" value="Pectin_lyas_fold"/>
</dbReference>
<dbReference type="GO" id="GO:0071555">
    <property type="term" value="P:cell wall organization"/>
    <property type="evidence" value="ECO:0007669"/>
    <property type="project" value="UniProtKB-KW"/>
</dbReference>
<evidence type="ECO:0000256" key="4">
    <source>
        <dbReference type="ARBA" id="ARBA00022525"/>
    </source>
</evidence>
<comment type="similarity">
    <text evidence="2 9">Belongs to the glycosyl hydrolase 28 family.</text>
</comment>
<evidence type="ECO:0000313" key="12">
    <source>
        <dbReference type="Proteomes" id="UP000326396"/>
    </source>
</evidence>
<feature type="chain" id="PRO_5024363967" description="Polygalacturonase" evidence="10">
    <location>
        <begin position="21"/>
        <end position="405"/>
    </location>
</feature>
<dbReference type="InterPro" id="IPR011050">
    <property type="entry name" value="Pectin_lyase_fold/virulence"/>
</dbReference>
<feature type="signal peptide" evidence="10">
    <location>
        <begin position="1"/>
        <end position="20"/>
    </location>
</feature>
<dbReference type="InterPro" id="IPR000743">
    <property type="entry name" value="Glyco_hydro_28"/>
</dbReference>
<comment type="caution">
    <text evidence="11">The sequence shown here is derived from an EMBL/GenBank/DDBJ whole genome shotgun (WGS) entry which is preliminary data.</text>
</comment>
<dbReference type="PANTHER" id="PTHR31375">
    <property type="match status" value="1"/>
</dbReference>
<evidence type="ECO:0000256" key="3">
    <source>
        <dbReference type="ARBA" id="ARBA00022512"/>
    </source>
</evidence>
<dbReference type="AlphaFoldDB" id="A0A5N6M4L8"/>
<proteinExistence type="inferred from homology"/>
<keyword evidence="5 9" id="KW-0378">Hydrolase</keyword>
<keyword evidence="4" id="KW-0964">Secreted</keyword>
<evidence type="ECO:0000256" key="1">
    <source>
        <dbReference type="ARBA" id="ARBA00004191"/>
    </source>
</evidence>
<evidence type="ECO:0000256" key="10">
    <source>
        <dbReference type="SAM" id="SignalP"/>
    </source>
</evidence>
<dbReference type="Proteomes" id="UP000326396">
    <property type="component" value="Linkage Group LG7"/>
</dbReference>
<evidence type="ECO:0000256" key="8">
    <source>
        <dbReference type="PROSITE-ProRule" id="PRU10052"/>
    </source>
</evidence>
<keyword evidence="7" id="KW-0961">Cell wall biogenesis/degradation</keyword>
<keyword evidence="6 9" id="KW-0326">Glycosidase</keyword>
<evidence type="ECO:0000256" key="9">
    <source>
        <dbReference type="RuleBase" id="RU361169"/>
    </source>
</evidence>
<protein>
    <recommendedName>
        <fullName evidence="13">Polygalacturonase</fullName>
    </recommendedName>
</protein>